<accession>A0ACC1K2X5</accession>
<name>A0ACC1K2X5_9FUNG</name>
<proteinExistence type="predicted"/>
<organism evidence="1 2">
    <name type="scientific">Coemansia nantahalensis</name>
    <dbReference type="NCBI Taxonomy" id="2789366"/>
    <lineage>
        <taxon>Eukaryota</taxon>
        <taxon>Fungi</taxon>
        <taxon>Fungi incertae sedis</taxon>
        <taxon>Zoopagomycota</taxon>
        <taxon>Kickxellomycotina</taxon>
        <taxon>Kickxellomycetes</taxon>
        <taxon>Kickxellales</taxon>
        <taxon>Kickxellaceae</taxon>
        <taxon>Coemansia</taxon>
    </lineage>
</organism>
<comment type="caution">
    <text evidence="1">The sequence shown here is derived from an EMBL/GenBank/DDBJ whole genome shotgun (WGS) entry which is preliminary data.</text>
</comment>
<protein>
    <submittedName>
        <fullName evidence="1">Uncharacterized protein</fullName>
    </submittedName>
</protein>
<reference evidence="1" key="1">
    <citation type="submission" date="2022-07" db="EMBL/GenBank/DDBJ databases">
        <title>Phylogenomic reconstructions and comparative analyses of Kickxellomycotina fungi.</title>
        <authorList>
            <person name="Reynolds N.K."/>
            <person name="Stajich J.E."/>
            <person name="Barry K."/>
            <person name="Grigoriev I.V."/>
            <person name="Crous P."/>
            <person name="Smith M.E."/>
        </authorList>
    </citation>
    <scope>NUCLEOTIDE SEQUENCE</scope>
    <source>
        <strain evidence="1">CBS 109366</strain>
    </source>
</reference>
<sequence>MTGEASDNRIGGDAEAGLPFDYYTCKASLAFDQWFACLTVGKQLSSYYRYGERSSCGKHWSKLKLCMSLKVRSEETRKAMMAEFREKEDARRSSMPNVMDVWTRRE</sequence>
<evidence type="ECO:0000313" key="2">
    <source>
        <dbReference type="Proteomes" id="UP001140234"/>
    </source>
</evidence>
<gene>
    <name evidence="1" type="ORF">IWQ57_001835</name>
</gene>
<evidence type="ECO:0000313" key="1">
    <source>
        <dbReference type="EMBL" id="KAJ2772268.1"/>
    </source>
</evidence>
<dbReference type="Proteomes" id="UP001140234">
    <property type="component" value="Unassembled WGS sequence"/>
</dbReference>
<keyword evidence="2" id="KW-1185">Reference proteome</keyword>
<dbReference type="EMBL" id="JANBUJ010000398">
    <property type="protein sequence ID" value="KAJ2772268.1"/>
    <property type="molecule type" value="Genomic_DNA"/>
</dbReference>